<accession>A0A0D7BKQ3</accession>
<dbReference type="InterPro" id="IPR006600">
    <property type="entry name" value="HTH_CenpB_DNA-bd_dom"/>
</dbReference>
<sequence length="177" mass="20603">MPPKAHTKSQRHKQAEDSRNKAFLQAKSDRHNQSETYRDAAEHNAVPHSSLWHREHGRNDRISAHEHQQKLNHVEEAELIKLLRNLDGWGTHVTKSFVMDRANAVIRERDGNDNADTVTDSWLKRFRTRHPELKLMLSERKDAARGAAENDPVKFDLFFNNVRVLHSFCTDKSKLNL</sequence>
<dbReference type="STRING" id="1314674.A0A0D7BKQ3"/>
<feature type="compositionally biased region" description="Basic and acidic residues" evidence="2">
    <location>
        <begin position="27"/>
        <end position="42"/>
    </location>
</feature>
<proteinExistence type="predicted"/>
<evidence type="ECO:0000313" key="4">
    <source>
        <dbReference type="EMBL" id="KIY71153.1"/>
    </source>
</evidence>
<dbReference type="AlphaFoldDB" id="A0A0D7BKQ3"/>
<name>A0A0D7BKQ3_9AGAR</name>
<gene>
    <name evidence="4" type="ORF">CYLTODRAFT_144782</name>
</gene>
<keyword evidence="5" id="KW-1185">Reference proteome</keyword>
<dbReference type="Pfam" id="PF03221">
    <property type="entry name" value="HTH_Tnp_Tc5"/>
    <property type="match status" value="1"/>
</dbReference>
<feature type="compositionally biased region" description="Basic residues" evidence="2">
    <location>
        <begin position="1"/>
        <end position="12"/>
    </location>
</feature>
<dbReference type="EMBL" id="KN880458">
    <property type="protein sequence ID" value="KIY71153.1"/>
    <property type="molecule type" value="Genomic_DNA"/>
</dbReference>
<evidence type="ECO:0000259" key="3">
    <source>
        <dbReference type="PROSITE" id="PS51253"/>
    </source>
</evidence>
<dbReference type="GO" id="GO:0003677">
    <property type="term" value="F:DNA binding"/>
    <property type="evidence" value="ECO:0007669"/>
    <property type="project" value="UniProtKB-KW"/>
</dbReference>
<evidence type="ECO:0000256" key="2">
    <source>
        <dbReference type="SAM" id="MobiDB-lite"/>
    </source>
</evidence>
<evidence type="ECO:0000313" key="5">
    <source>
        <dbReference type="Proteomes" id="UP000054007"/>
    </source>
</evidence>
<dbReference type="OrthoDB" id="3065080at2759"/>
<keyword evidence="1" id="KW-0238">DNA-binding</keyword>
<organism evidence="4 5">
    <name type="scientific">Cylindrobasidium torrendii FP15055 ss-10</name>
    <dbReference type="NCBI Taxonomy" id="1314674"/>
    <lineage>
        <taxon>Eukaryota</taxon>
        <taxon>Fungi</taxon>
        <taxon>Dikarya</taxon>
        <taxon>Basidiomycota</taxon>
        <taxon>Agaricomycotina</taxon>
        <taxon>Agaricomycetes</taxon>
        <taxon>Agaricomycetidae</taxon>
        <taxon>Agaricales</taxon>
        <taxon>Marasmiineae</taxon>
        <taxon>Physalacriaceae</taxon>
        <taxon>Cylindrobasidium</taxon>
    </lineage>
</organism>
<dbReference type="PROSITE" id="PS51253">
    <property type="entry name" value="HTH_CENPB"/>
    <property type="match status" value="1"/>
</dbReference>
<dbReference type="Proteomes" id="UP000054007">
    <property type="component" value="Unassembled WGS sequence"/>
</dbReference>
<feature type="region of interest" description="Disordered" evidence="2">
    <location>
        <begin position="1"/>
        <end position="51"/>
    </location>
</feature>
<evidence type="ECO:0000256" key="1">
    <source>
        <dbReference type="ARBA" id="ARBA00023125"/>
    </source>
</evidence>
<protein>
    <recommendedName>
        <fullName evidence="3">HTH CENPB-type domain-containing protein</fullName>
    </recommendedName>
</protein>
<feature type="domain" description="HTH CENPB-type" evidence="3">
    <location>
        <begin position="63"/>
        <end position="136"/>
    </location>
</feature>
<reference evidence="4 5" key="1">
    <citation type="journal article" date="2015" name="Fungal Genet. Biol.">
        <title>Evolution of novel wood decay mechanisms in Agaricales revealed by the genome sequences of Fistulina hepatica and Cylindrobasidium torrendii.</title>
        <authorList>
            <person name="Floudas D."/>
            <person name="Held B.W."/>
            <person name="Riley R."/>
            <person name="Nagy L.G."/>
            <person name="Koehler G."/>
            <person name="Ransdell A.S."/>
            <person name="Younus H."/>
            <person name="Chow J."/>
            <person name="Chiniquy J."/>
            <person name="Lipzen A."/>
            <person name="Tritt A."/>
            <person name="Sun H."/>
            <person name="Haridas S."/>
            <person name="LaButti K."/>
            <person name="Ohm R.A."/>
            <person name="Kues U."/>
            <person name="Blanchette R.A."/>
            <person name="Grigoriev I.V."/>
            <person name="Minto R.E."/>
            <person name="Hibbett D.S."/>
        </authorList>
    </citation>
    <scope>NUCLEOTIDE SEQUENCE [LARGE SCALE GENOMIC DNA]</scope>
    <source>
        <strain evidence="4 5">FP15055 ss-10</strain>
    </source>
</reference>